<evidence type="ECO:0000256" key="1">
    <source>
        <dbReference type="SAM" id="MobiDB-lite"/>
    </source>
</evidence>
<comment type="caution">
    <text evidence="4">The sequence shown here is derived from an EMBL/GenBank/DDBJ whole genome shotgun (WGS) entry which is preliminary data.</text>
</comment>
<sequence>MLKSKFLTVLVVMAAGIMAHARPDTPLSRQSPARTVAFNLHDHAKPQASPRPTDSSVVNKRFDALRNKRAASPTLSIGTDTCGWRTDDARPVYCLNDGTCTNSGTYRNCCFGGDCKTSSFFTTCLNRGAKACSEGVGQGDGTLCCTRDASKPACVSYAYSTSATPNKVFTLLGCDVHERAEQPTLAPTPVYVTVTASSSVLPTVSLPSVILTVTVPTDTLTITASRSPSATTSHAFTSSSARTSSSSSTPLSSSTPTSSAPSSTSSEPGPPPNAGESNNNSGSNVPVGAIVGGVLGGIALMGIVAVAVIYLALQHQKKQEAREEEAAVTTIPPHSFSSPPPPDMTQATDVSHKMVTSPSPMAPEPSPVSGNFSQAPSDSQVAQYESAHQYQNFLYPQVDPAQASDAAIQRKRISELPGESRVELPS</sequence>
<organism evidence="4 5">
    <name type="scientific">Coniochaeta pulveracea</name>
    <dbReference type="NCBI Taxonomy" id="177199"/>
    <lineage>
        <taxon>Eukaryota</taxon>
        <taxon>Fungi</taxon>
        <taxon>Dikarya</taxon>
        <taxon>Ascomycota</taxon>
        <taxon>Pezizomycotina</taxon>
        <taxon>Sordariomycetes</taxon>
        <taxon>Sordariomycetidae</taxon>
        <taxon>Coniochaetales</taxon>
        <taxon>Coniochaetaceae</taxon>
        <taxon>Coniochaeta</taxon>
    </lineage>
</organism>
<gene>
    <name evidence="4" type="ORF">DL546_004208</name>
</gene>
<protein>
    <recommendedName>
        <fullName evidence="6">Mid2 domain-containing protein</fullName>
    </recommendedName>
</protein>
<evidence type="ECO:0000313" key="4">
    <source>
        <dbReference type="EMBL" id="RKU47749.1"/>
    </source>
</evidence>
<keyword evidence="2" id="KW-0812">Transmembrane</keyword>
<feature type="transmembrane region" description="Helical" evidence="2">
    <location>
        <begin position="287"/>
        <end position="313"/>
    </location>
</feature>
<dbReference type="STRING" id="177199.A0A420YIM3"/>
<keyword evidence="2" id="KW-0472">Membrane</keyword>
<evidence type="ECO:0008006" key="6">
    <source>
        <dbReference type="Google" id="ProtNLM"/>
    </source>
</evidence>
<feature type="compositionally biased region" description="Polar residues" evidence="1">
    <location>
        <begin position="368"/>
        <end position="383"/>
    </location>
</feature>
<evidence type="ECO:0000313" key="5">
    <source>
        <dbReference type="Proteomes" id="UP000275385"/>
    </source>
</evidence>
<accession>A0A420YIM3</accession>
<keyword evidence="3" id="KW-0732">Signal</keyword>
<feature type="region of interest" description="Disordered" evidence="1">
    <location>
        <begin position="225"/>
        <end position="282"/>
    </location>
</feature>
<dbReference type="Proteomes" id="UP000275385">
    <property type="component" value="Unassembled WGS sequence"/>
</dbReference>
<feature type="chain" id="PRO_5019522540" description="Mid2 domain-containing protein" evidence="3">
    <location>
        <begin position="22"/>
        <end position="426"/>
    </location>
</feature>
<keyword evidence="5" id="KW-1185">Reference proteome</keyword>
<evidence type="ECO:0000256" key="2">
    <source>
        <dbReference type="SAM" id="Phobius"/>
    </source>
</evidence>
<feature type="compositionally biased region" description="Polar residues" evidence="1">
    <location>
        <begin position="345"/>
        <end position="359"/>
    </location>
</feature>
<dbReference type="OrthoDB" id="4814718at2759"/>
<name>A0A420YIM3_9PEZI</name>
<dbReference type="EMBL" id="QVQW01000007">
    <property type="protein sequence ID" value="RKU47749.1"/>
    <property type="molecule type" value="Genomic_DNA"/>
</dbReference>
<feature type="region of interest" description="Disordered" evidence="1">
    <location>
        <begin position="323"/>
        <end position="383"/>
    </location>
</feature>
<keyword evidence="2" id="KW-1133">Transmembrane helix</keyword>
<evidence type="ECO:0000256" key="3">
    <source>
        <dbReference type="SAM" id="SignalP"/>
    </source>
</evidence>
<feature type="signal peptide" evidence="3">
    <location>
        <begin position="1"/>
        <end position="21"/>
    </location>
</feature>
<dbReference type="AlphaFoldDB" id="A0A420YIM3"/>
<reference evidence="4 5" key="1">
    <citation type="submission" date="2018-08" db="EMBL/GenBank/DDBJ databases">
        <title>Draft genome of the lignicolous fungus Coniochaeta pulveracea.</title>
        <authorList>
            <person name="Borstlap C.J."/>
            <person name="De Witt R.N."/>
            <person name="Botha A."/>
            <person name="Volschenk H."/>
        </authorList>
    </citation>
    <scope>NUCLEOTIDE SEQUENCE [LARGE SCALE GENOMIC DNA]</scope>
    <source>
        <strain evidence="4 5">CAB683</strain>
    </source>
</reference>
<feature type="compositionally biased region" description="Low complexity" evidence="1">
    <location>
        <begin position="225"/>
        <end position="267"/>
    </location>
</feature>
<proteinExistence type="predicted"/>